<reference evidence="3 4" key="2">
    <citation type="journal article" date="2009" name="BMC Microbiol.">
        <title>The genome sequence of Geobacter metallireducens: features of metabolism, physiology and regulation common and dissimilar to Geobacter sulfurreducens.</title>
        <authorList>
            <person name="Aklujkar M."/>
            <person name="Krushkal J."/>
            <person name="DiBartolo G."/>
            <person name="Lapidus A."/>
            <person name="Land M.L."/>
            <person name="Lovley D.R."/>
        </authorList>
    </citation>
    <scope>NUCLEOTIDE SEQUENCE [LARGE SCALE GENOMIC DNA]</scope>
    <source>
        <strain evidence="4">ATCC 53774 / DSM 7210 / GS-15</strain>
    </source>
</reference>
<dbReference type="STRING" id="269799.Gmet_0577"/>
<dbReference type="KEGG" id="gme:Gmet_0577"/>
<evidence type="ECO:0000313" key="3">
    <source>
        <dbReference type="EMBL" id="ABB30820.1"/>
    </source>
</evidence>
<evidence type="ECO:0000256" key="1">
    <source>
        <dbReference type="SAM" id="MobiDB-lite"/>
    </source>
</evidence>
<dbReference type="EMBL" id="CP000148">
    <property type="protein sequence ID" value="ABB30820.1"/>
    <property type="molecule type" value="Genomic_DNA"/>
</dbReference>
<dbReference type="RefSeq" id="WP_004512275.1">
    <property type="nucleotide sequence ID" value="NC_007517.1"/>
</dbReference>
<feature type="region of interest" description="Disordered" evidence="1">
    <location>
        <begin position="237"/>
        <end position="262"/>
    </location>
</feature>
<dbReference type="eggNOG" id="COG3420">
    <property type="taxonomic scope" value="Bacteria"/>
</dbReference>
<protein>
    <submittedName>
        <fullName evidence="3">Uncharacterized protein</fullName>
    </submittedName>
</protein>
<dbReference type="HOGENOM" id="CLU_1060732_0_0_7"/>
<dbReference type="InterPro" id="IPR006626">
    <property type="entry name" value="PbH1"/>
</dbReference>
<dbReference type="Gene3D" id="2.160.20.10">
    <property type="entry name" value="Single-stranded right-handed beta-helix, Pectin lyase-like"/>
    <property type="match status" value="1"/>
</dbReference>
<evidence type="ECO:0000256" key="2">
    <source>
        <dbReference type="SAM" id="SignalP"/>
    </source>
</evidence>
<feature type="chain" id="PRO_5004223449" evidence="2">
    <location>
        <begin position="25"/>
        <end position="262"/>
    </location>
</feature>
<dbReference type="SMART" id="SM00710">
    <property type="entry name" value="PbH1"/>
    <property type="match status" value="5"/>
</dbReference>
<feature type="signal peptide" evidence="2">
    <location>
        <begin position="1"/>
        <end position="24"/>
    </location>
</feature>
<dbReference type="InterPro" id="IPR011050">
    <property type="entry name" value="Pectin_lyase_fold/virulence"/>
</dbReference>
<keyword evidence="2" id="KW-0732">Signal</keyword>
<name>Q39Y54_GEOMG</name>
<dbReference type="PROSITE" id="PS51257">
    <property type="entry name" value="PROKAR_LIPOPROTEIN"/>
    <property type="match status" value="1"/>
</dbReference>
<feature type="compositionally biased region" description="Low complexity" evidence="1">
    <location>
        <begin position="240"/>
        <end position="251"/>
    </location>
</feature>
<dbReference type="InterPro" id="IPR012334">
    <property type="entry name" value="Pectin_lyas_fold"/>
</dbReference>
<dbReference type="Proteomes" id="UP000007073">
    <property type="component" value="Chromosome"/>
</dbReference>
<dbReference type="AlphaFoldDB" id="Q39Y54"/>
<keyword evidence="4" id="KW-1185">Reference proteome</keyword>
<dbReference type="SUPFAM" id="SSF51126">
    <property type="entry name" value="Pectin lyase-like"/>
    <property type="match status" value="1"/>
</dbReference>
<evidence type="ECO:0000313" key="4">
    <source>
        <dbReference type="Proteomes" id="UP000007073"/>
    </source>
</evidence>
<gene>
    <name evidence="3" type="ordered locus">Gmet_0577</name>
</gene>
<proteinExistence type="predicted"/>
<reference evidence="3 4" key="1">
    <citation type="submission" date="2005-10" db="EMBL/GenBank/DDBJ databases">
        <title>Complete sequence of Geobacter metallireducens GS-15.</title>
        <authorList>
            <consortium name="US DOE Joint Genome Institute"/>
            <person name="Copeland A."/>
            <person name="Lucas S."/>
            <person name="Lapidus A."/>
            <person name="Barry K."/>
            <person name="Detter J.C."/>
            <person name="Glavina T."/>
            <person name="Hammon N."/>
            <person name="Israni S."/>
            <person name="Pitluck S."/>
            <person name="Di Bartolo G."/>
            <person name="Chain P."/>
            <person name="Schmutz J."/>
            <person name="Larimer F."/>
            <person name="Land M."/>
            <person name="Kyrpides N."/>
            <person name="Ivanova N."/>
            <person name="Richardson P."/>
        </authorList>
    </citation>
    <scope>NUCLEOTIDE SEQUENCE [LARGE SCALE GENOMIC DNA]</scope>
    <source>
        <strain evidence="4">ATCC 53774 / DSM 7210 / GS-15</strain>
    </source>
</reference>
<organism evidence="3 4">
    <name type="scientific">Geobacter metallireducens (strain ATCC 53774 / DSM 7210 / GS-15)</name>
    <dbReference type="NCBI Taxonomy" id="269799"/>
    <lineage>
        <taxon>Bacteria</taxon>
        <taxon>Pseudomonadati</taxon>
        <taxon>Thermodesulfobacteriota</taxon>
        <taxon>Desulfuromonadia</taxon>
        <taxon>Geobacterales</taxon>
        <taxon>Geobacteraceae</taxon>
        <taxon>Geobacter</taxon>
    </lineage>
</organism>
<sequence length="262" mass="27053">MKKTLCAIAMLSYCLVMMPAAASAACTAIDKVPFTVRKQGDYCLTRDVSLHDGAVGILVEADQTVIDLGGHRLQGTGGEGSYGIRSEKGVTLRNGTISGFNIGIAGGSGSLIENLWIEKSTRTGILVNGAGSVVRNNIVTDARAAFEAYGIVAMGGKNRILDNRITEMKGASGGRGFGIRVYAAGGNVIEGNQIGNASFIPNTFGIVVSGAESRNNALNANSITNVENGIVYDRGGSGTNRGNRTTGVRNRYVGGTDGGGND</sequence>
<accession>Q39Y54</accession>